<gene>
    <name evidence="3" type="ORF">ONB1V03_LOCUS15412</name>
</gene>
<feature type="domain" description="Peptidase S1" evidence="2">
    <location>
        <begin position="316"/>
        <end position="431"/>
    </location>
</feature>
<dbReference type="PANTHER" id="PTHR24252:SF7">
    <property type="entry name" value="HYALIN"/>
    <property type="match status" value="1"/>
</dbReference>
<evidence type="ECO:0000259" key="2">
    <source>
        <dbReference type="PROSITE" id="PS50240"/>
    </source>
</evidence>
<dbReference type="InterPro" id="IPR043504">
    <property type="entry name" value="Peptidase_S1_PA_chymotrypsin"/>
</dbReference>
<dbReference type="AlphaFoldDB" id="A0A7R9MEW5"/>
<dbReference type="EMBL" id="CAJPVJ010015842">
    <property type="protein sequence ID" value="CAG2175978.1"/>
    <property type="molecule type" value="Genomic_DNA"/>
</dbReference>
<dbReference type="InterPro" id="IPR009003">
    <property type="entry name" value="Peptidase_S1_PA"/>
</dbReference>
<dbReference type="PRINTS" id="PR00722">
    <property type="entry name" value="CHYMOTRYPSIN"/>
</dbReference>
<dbReference type="SMART" id="SM00020">
    <property type="entry name" value="Tryp_SPc"/>
    <property type="match status" value="1"/>
</dbReference>
<dbReference type="SUPFAM" id="SSF50494">
    <property type="entry name" value="Trypsin-like serine proteases"/>
    <property type="match status" value="2"/>
</dbReference>
<dbReference type="GO" id="GO:0006508">
    <property type="term" value="P:proteolysis"/>
    <property type="evidence" value="ECO:0007669"/>
    <property type="project" value="InterPro"/>
</dbReference>
<dbReference type="GO" id="GO:0004252">
    <property type="term" value="F:serine-type endopeptidase activity"/>
    <property type="evidence" value="ECO:0007669"/>
    <property type="project" value="InterPro"/>
</dbReference>
<evidence type="ECO:0000313" key="4">
    <source>
        <dbReference type="Proteomes" id="UP000728032"/>
    </source>
</evidence>
<dbReference type="Gene3D" id="2.40.10.10">
    <property type="entry name" value="Trypsin-like serine proteases"/>
    <property type="match status" value="2"/>
</dbReference>
<dbReference type="Proteomes" id="UP000728032">
    <property type="component" value="Unassembled WGS sequence"/>
</dbReference>
<feature type="non-terminal residue" evidence="3">
    <location>
        <position position="1"/>
    </location>
</feature>
<dbReference type="InterPro" id="IPR001314">
    <property type="entry name" value="Peptidase_S1A"/>
</dbReference>
<dbReference type="CDD" id="cd00190">
    <property type="entry name" value="Tryp_SPc"/>
    <property type="match status" value="1"/>
</dbReference>
<sequence>YPHPDTISLALLGSSNGTDGKQIATDPISISVPNCGHYKQTSVNVRIVNGHNAAQGTHPWIAAVYKNGKSIAGAVIMNEWWLITAAHILNKNRRTHDYFVVRVGNNNHLNGVPYNVTKIISHESYNKYNYKESDIALMKMSEPIAMNHSIQSICLPSVPYEEPSSDVVVVAGWGLLRYDTGSGPIDLQEVKLNIEPIEKCAKTFKRQSYKIYRSQICTLDEGKDACSGDSGGPAVDYMNIPVFILNEFNKTHKSSTNPWIKNYAENINDNARAEQPVGGINPRVPSYDFGDRSLSSAKEPISLSAPNCGLHKNNFIVGGYQASPGSHPWIAALHIEGDFMGAAVIINEWWVITAAHMFQNHKNPETFTIGVGDNNREKGIFYQVDKIIFHERYNALGKRESDIGLMKLDKAIEWNHKTQPICLPSVPFEEP</sequence>
<proteinExistence type="predicted"/>
<evidence type="ECO:0000313" key="3">
    <source>
        <dbReference type="EMBL" id="CAD7658792.1"/>
    </source>
</evidence>
<reference evidence="3" key="1">
    <citation type="submission" date="2020-11" db="EMBL/GenBank/DDBJ databases">
        <authorList>
            <person name="Tran Van P."/>
        </authorList>
    </citation>
    <scope>NUCLEOTIDE SEQUENCE</scope>
</reference>
<dbReference type="OrthoDB" id="6489948at2759"/>
<dbReference type="FunFam" id="2.40.10.10:FF:000068">
    <property type="entry name" value="transmembrane protease serine 2"/>
    <property type="match status" value="2"/>
</dbReference>
<dbReference type="Pfam" id="PF00089">
    <property type="entry name" value="Trypsin"/>
    <property type="match status" value="2"/>
</dbReference>
<dbReference type="EMBL" id="OC930667">
    <property type="protein sequence ID" value="CAD7658792.1"/>
    <property type="molecule type" value="Genomic_DNA"/>
</dbReference>
<accession>A0A7R9MEW5</accession>
<dbReference type="InterPro" id="IPR001254">
    <property type="entry name" value="Trypsin_dom"/>
</dbReference>
<dbReference type="PROSITE" id="PS50240">
    <property type="entry name" value="TRYPSIN_DOM"/>
    <property type="match status" value="2"/>
</dbReference>
<evidence type="ECO:0000256" key="1">
    <source>
        <dbReference type="ARBA" id="ARBA00023157"/>
    </source>
</evidence>
<dbReference type="PANTHER" id="PTHR24252">
    <property type="entry name" value="ACROSIN-RELATED"/>
    <property type="match status" value="1"/>
</dbReference>
<keyword evidence="4" id="KW-1185">Reference proteome</keyword>
<protein>
    <recommendedName>
        <fullName evidence="2">Peptidase S1 domain-containing protein</fullName>
    </recommendedName>
</protein>
<keyword evidence="1" id="KW-1015">Disulfide bond</keyword>
<name>A0A7R9MEW5_9ACAR</name>
<organism evidence="3">
    <name type="scientific">Oppiella nova</name>
    <dbReference type="NCBI Taxonomy" id="334625"/>
    <lineage>
        <taxon>Eukaryota</taxon>
        <taxon>Metazoa</taxon>
        <taxon>Ecdysozoa</taxon>
        <taxon>Arthropoda</taxon>
        <taxon>Chelicerata</taxon>
        <taxon>Arachnida</taxon>
        <taxon>Acari</taxon>
        <taxon>Acariformes</taxon>
        <taxon>Sarcoptiformes</taxon>
        <taxon>Oribatida</taxon>
        <taxon>Brachypylina</taxon>
        <taxon>Oppioidea</taxon>
        <taxon>Oppiidae</taxon>
        <taxon>Oppiella</taxon>
    </lineage>
</organism>
<feature type="domain" description="Peptidase S1" evidence="2">
    <location>
        <begin position="47"/>
        <end position="265"/>
    </location>
</feature>
<feature type="non-terminal residue" evidence="3">
    <location>
        <position position="431"/>
    </location>
</feature>